<feature type="region of interest" description="Disordered" evidence="5">
    <location>
        <begin position="294"/>
        <end position="323"/>
    </location>
</feature>
<feature type="region of interest" description="Disordered" evidence="5">
    <location>
        <begin position="21"/>
        <end position="43"/>
    </location>
</feature>
<feature type="region of interest" description="Disordered" evidence="5">
    <location>
        <begin position="148"/>
        <end position="186"/>
    </location>
</feature>
<dbReference type="InterPro" id="IPR036322">
    <property type="entry name" value="WD40_repeat_dom_sf"/>
</dbReference>
<dbReference type="PANTHER" id="PTHR12442:SF22">
    <property type="entry name" value="CYTOPLASMIC DYNEIN 1 INTERMEDIATE CHAIN-RELATED"/>
    <property type="match status" value="1"/>
</dbReference>
<proteinExistence type="predicted"/>
<dbReference type="GO" id="GO:0010970">
    <property type="term" value="P:transport along microtubule"/>
    <property type="evidence" value="ECO:0007669"/>
    <property type="project" value="TreeGrafter"/>
</dbReference>
<dbReference type="PANTHER" id="PTHR12442">
    <property type="entry name" value="DYNEIN INTERMEDIATE CHAIN"/>
    <property type="match status" value="1"/>
</dbReference>
<keyword evidence="2" id="KW-0963">Cytoplasm</keyword>
<dbReference type="SMART" id="SM00320">
    <property type="entry name" value="WD40"/>
    <property type="match status" value="6"/>
</dbReference>
<organism evidence="6">
    <name type="scientific">Chaetoceros debilis</name>
    <dbReference type="NCBI Taxonomy" id="122233"/>
    <lineage>
        <taxon>Eukaryota</taxon>
        <taxon>Sar</taxon>
        <taxon>Stramenopiles</taxon>
        <taxon>Ochrophyta</taxon>
        <taxon>Bacillariophyta</taxon>
        <taxon>Coscinodiscophyceae</taxon>
        <taxon>Chaetocerotophycidae</taxon>
        <taxon>Chaetocerotales</taxon>
        <taxon>Chaetocerotaceae</taxon>
        <taxon>Chaetoceros</taxon>
    </lineage>
</organism>
<dbReference type="EMBL" id="HBIO01006421">
    <property type="protein sequence ID" value="CAE0459854.1"/>
    <property type="molecule type" value="Transcribed_RNA"/>
</dbReference>
<dbReference type="GO" id="GO:0005868">
    <property type="term" value="C:cytoplasmic dynein complex"/>
    <property type="evidence" value="ECO:0007669"/>
    <property type="project" value="TreeGrafter"/>
</dbReference>
<protein>
    <recommendedName>
        <fullName evidence="7">Cytoplasmic dynein 1 intermediate chain 2</fullName>
    </recommendedName>
</protein>
<keyword evidence="3" id="KW-0853">WD repeat</keyword>
<dbReference type="InterPro" id="IPR050687">
    <property type="entry name" value="Dynein_IC"/>
</dbReference>
<evidence type="ECO:0000256" key="1">
    <source>
        <dbReference type="ARBA" id="ARBA00004496"/>
    </source>
</evidence>
<dbReference type="GO" id="GO:0045503">
    <property type="term" value="F:dynein light chain binding"/>
    <property type="evidence" value="ECO:0007669"/>
    <property type="project" value="TreeGrafter"/>
</dbReference>
<keyword evidence="4" id="KW-0677">Repeat</keyword>
<evidence type="ECO:0000256" key="4">
    <source>
        <dbReference type="ARBA" id="ARBA00022737"/>
    </source>
</evidence>
<feature type="compositionally biased region" description="Low complexity" evidence="5">
    <location>
        <begin position="294"/>
        <end position="303"/>
    </location>
</feature>
<gene>
    <name evidence="6" type="ORF">CDEB00056_LOCUS4695</name>
</gene>
<evidence type="ECO:0008006" key="7">
    <source>
        <dbReference type="Google" id="ProtNLM"/>
    </source>
</evidence>
<feature type="compositionally biased region" description="Polar residues" evidence="5">
    <location>
        <begin position="30"/>
        <end position="43"/>
    </location>
</feature>
<evidence type="ECO:0000256" key="5">
    <source>
        <dbReference type="SAM" id="MobiDB-lite"/>
    </source>
</evidence>
<name>A0A7S3PYN1_9STRA</name>
<comment type="subcellular location">
    <subcellularLocation>
        <location evidence="1">Cytoplasm</location>
    </subcellularLocation>
</comment>
<evidence type="ECO:0000313" key="6">
    <source>
        <dbReference type="EMBL" id="CAE0459854.1"/>
    </source>
</evidence>
<dbReference type="GO" id="GO:0045504">
    <property type="term" value="F:dynein heavy chain binding"/>
    <property type="evidence" value="ECO:0007669"/>
    <property type="project" value="TreeGrafter"/>
</dbReference>
<reference evidence="6" key="1">
    <citation type="submission" date="2021-01" db="EMBL/GenBank/DDBJ databases">
        <authorList>
            <person name="Corre E."/>
            <person name="Pelletier E."/>
            <person name="Niang G."/>
            <person name="Scheremetjew M."/>
            <person name="Finn R."/>
            <person name="Kale V."/>
            <person name="Holt S."/>
            <person name="Cochrane G."/>
            <person name="Meng A."/>
            <person name="Brown T."/>
            <person name="Cohen L."/>
        </authorList>
    </citation>
    <scope>NUCLEOTIDE SEQUENCE</scope>
    <source>
        <strain evidence="6">MM31A-1</strain>
    </source>
</reference>
<accession>A0A7S3PYN1</accession>
<dbReference type="AlphaFoldDB" id="A0A7S3PYN1"/>
<dbReference type="InterPro" id="IPR001680">
    <property type="entry name" value="WD40_rpt"/>
</dbReference>
<dbReference type="GO" id="GO:0005737">
    <property type="term" value="C:cytoplasm"/>
    <property type="evidence" value="ECO:0007669"/>
    <property type="project" value="UniProtKB-SubCell"/>
</dbReference>
<sequence length="681" mass="72786">MNELKAKRAAALVEKKRRLEELKARRNNRSTNTAQSSAVSASKTGNLDEYIDSLLHSAPPGGSITSKANVAKGNAADSVSTGTRTEAKVSFAPAPAMSKIDQMNQDQTMMATSASTQSSREAPLSPVKKVETFAMCTQTEEDDFPMQLAESDDNELQVKKSETGDQSMNEDISSNSAEGNEDMEKEPKLLTEDEISKTYSSAPFSTFFNSASKKVERLLGAPLLSDLLLDDTQYYTDKESKRDASTSTTDRKDSFVTAQIPFSFPKWTANRDITSLDWSPHRGELMLASYHMPSSSSSSTGSTAVPSLAPNGTPSASLLPRSKTEMTGSDGLVIVWNLAMPSRPEHIFTCGSPLLNAKFHPTEGSLVVGACYSGQVVVWDTRSKGRLPVQRSSLNILGDGKRSGGHVHPIVGMETIDSGFVTAASDGTVNFWSFSNLMEPAETVIVPGANISSLAIAPESGTILVGEENGSIHAIFPSTSGGGRSSSSKRTIVKFDSSSKSGGDQPGHYGNVTGLSTKPPLKNNSNVGIVKGFARGHQGLVLSSGVDWTTKLWAPAYTEKPLLSLLSHSYDYMSDVAWSPVHPSIFATASSNGTIGLWNLAASLDEPMNGSQGLSLENGNSSHGVNKIKWSPDGRRIVAACSDTLHVLGMSDELWKTKGNEGTRIINNLKGRGLLEDDEDV</sequence>
<dbReference type="InterPro" id="IPR015943">
    <property type="entry name" value="WD40/YVTN_repeat-like_dom_sf"/>
</dbReference>
<dbReference type="Gene3D" id="2.130.10.10">
    <property type="entry name" value="YVTN repeat-like/Quinoprotein amine dehydrogenase"/>
    <property type="match status" value="2"/>
</dbReference>
<dbReference type="SUPFAM" id="SSF50978">
    <property type="entry name" value="WD40 repeat-like"/>
    <property type="match status" value="1"/>
</dbReference>
<feature type="compositionally biased region" description="Polar residues" evidence="5">
    <location>
        <begin position="164"/>
        <end position="178"/>
    </location>
</feature>
<evidence type="ECO:0000256" key="3">
    <source>
        <dbReference type="ARBA" id="ARBA00022574"/>
    </source>
</evidence>
<feature type="region of interest" description="Disordered" evidence="5">
    <location>
        <begin position="476"/>
        <end position="520"/>
    </location>
</feature>
<evidence type="ECO:0000256" key="2">
    <source>
        <dbReference type="ARBA" id="ARBA00022490"/>
    </source>
</evidence>
<dbReference type="Pfam" id="PF00400">
    <property type="entry name" value="WD40"/>
    <property type="match status" value="2"/>
</dbReference>